<dbReference type="Proteomes" id="UP000217065">
    <property type="component" value="Unassembled WGS sequence"/>
</dbReference>
<sequence>MKEQLTKAMKLNYLLEVVYMDQSGKLTKRRIKVLKMHGEKIWVWDTGKRAKRTFLIDRVLACQPVLRKEREII</sequence>
<organism evidence="1 2">
    <name type="scientific">Tetzosporium hominis</name>
    <dbReference type="NCBI Taxonomy" id="2020506"/>
    <lineage>
        <taxon>Bacteria</taxon>
        <taxon>Bacillati</taxon>
        <taxon>Bacillota</taxon>
        <taxon>Bacilli</taxon>
        <taxon>Bacillales</taxon>
        <taxon>Caryophanaceae</taxon>
        <taxon>Tetzosporium</taxon>
    </lineage>
</organism>
<protein>
    <recommendedName>
        <fullName evidence="3">Transcriptional regulator</fullName>
    </recommendedName>
</protein>
<evidence type="ECO:0000313" key="1">
    <source>
        <dbReference type="EMBL" id="OZS77557.1"/>
    </source>
</evidence>
<proteinExistence type="predicted"/>
<name>A0A264W3E6_9BACL</name>
<accession>A0A264W3E6</accession>
<comment type="caution">
    <text evidence="1">The sequence shown here is derived from an EMBL/GenBank/DDBJ whole genome shotgun (WGS) entry which is preliminary data.</text>
</comment>
<dbReference type="AlphaFoldDB" id="A0A264W3E6"/>
<keyword evidence="2" id="KW-1185">Reference proteome</keyword>
<dbReference type="EMBL" id="NOKQ01000220">
    <property type="protein sequence ID" value="OZS77557.1"/>
    <property type="molecule type" value="Genomic_DNA"/>
</dbReference>
<gene>
    <name evidence="1" type="ORF">CF394_10100</name>
</gene>
<reference evidence="1 2" key="1">
    <citation type="submission" date="2017-07" db="EMBL/GenBank/DDBJ databases">
        <title>Tetzosporium hominis gen.nov. sp.nov.</title>
        <authorList>
            <person name="Tetz G."/>
            <person name="Tetz V."/>
        </authorList>
    </citation>
    <scope>NUCLEOTIDE SEQUENCE [LARGE SCALE GENOMIC DNA]</scope>
    <source>
        <strain evidence="1 2">VT-49</strain>
    </source>
</reference>
<evidence type="ECO:0008006" key="3">
    <source>
        <dbReference type="Google" id="ProtNLM"/>
    </source>
</evidence>
<dbReference type="RefSeq" id="WP_094943413.1">
    <property type="nucleotide sequence ID" value="NZ_NOKQ01000220.1"/>
</dbReference>
<evidence type="ECO:0000313" key="2">
    <source>
        <dbReference type="Proteomes" id="UP000217065"/>
    </source>
</evidence>
<dbReference type="OrthoDB" id="2112405at2"/>